<organism evidence="3 4">
    <name type="scientific">Mycolicibacterium phocaicum</name>
    <dbReference type="NCBI Taxonomy" id="319706"/>
    <lineage>
        <taxon>Bacteria</taxon>
        <taxon>Bacillati</taxon>
        <taxon>Actinomycetota</taxon>
        <taxon>Actinomycetes</taxon>
        <taxon>Mycobacteriales</taxon>
        <taxon>Mycobacteriaceae</taxon>
        <taxon>Mycolicibacterium</taxon>
    </lineage>
</organism>
<evidence type="ECO:0000313" key="4">
    <source>
        <dbReference type="Proteomes" id="UP000309984"/>
    </source>
</evidence>
<dbReference type="Pfam" id="PF05305">
    <property type="entry name" value="DUF732"/>
    <property type="match status" value="1"/>
</dbReference>
<accession>A0AA94RGC5</accession>
<proteinExistence type="predicted"/>
<gene>
    <name evidence="3" type="ORF">C1S79_01960</name>
</gene>
<dbReference type="EMBL" id="POTM01000007">
    <property type="protein sequence ID" value="TLH74501.1"/>
    <property type="molecule type" value="Genomic_DNA"/>
</dbReference>
<keyword evidence="1" id="KW-0732">Signal</keyword>
<sequence>MLSPFQIPIHGKCSRQMINTRINKTAVRAALTPGAVGLVSVLAAGAANAAPADDQFLAALAHQGIGFGSTQPAITVAHHVCDALAGGMEPADISHNLAASNSGIDQQAGLVITVVAAQSYCPRFVHQMANGATVVGPDH</sequence>
<dbReference type="Proteomes" id="UP000309984">
    <property type="component" value="Unassembled WGS sequence"/>
</dbReference>
<evidence type="ECO:0000259" key="2">
    <source>
        <dbReference type="Pfam" id="PF05305"/>
    </source>
</evidence>
<evidence type="ECO:0000313" key="3">
    <source>
        <dbReference type="EMBL" id="TLH74501.1"/>
    </source>
</evidence>
<dbReference type="InterPro" id="IPR007969">
    <property type="entry name" value="DUF732"/>
</dbReference>
<keyword evidence="4" id="KW-1185">Reference proteome</keyword>
<evidence type="ECO:0000256" key="1">
    <source>
        <dbReference type="SAM" id="SignalP"/>
    </source>
</evidence>
<protein>
    <submittedName>
        <fullName evidence="3">DUF732 domain-containing protein</fullName>
    </submittedName>
</protein>
<feature type="domain" description="DUF732" evidence="2">
    <location>
        <begin position="52"/>
        <end position="122"/>
    </location>
</feature>
<reference evidence="3 4" key="1">
    <citation type="submission" date="2018-01" db="EMBL/GenBank/DDBJ databases">
        <title>Comparative genomics of Mycobacterium mucogenicum and Mycobacterium neoaurum clade members emphasizing tRNA and non-coding RNA.</title>
        <authorList>
            <person name="Behra P.R.K."/>
            <person name="Pettersson B.M.F."/>
            <person name="Das S."/>
            <person name="Dasgupta S."/>
            <person name="Kirsebom L.A."/>
        </authorList>
    </citation>
    <scope>NUCLEOTIDE SEQUENCE [LARGE SCALE GENOMIC DNA]</scope>
    <source>
        <strain evidence="3 4">DSM 45104</strain>
    </source>
</reference>
<feature type="chain" id="PRO_5041652693" evidence="1">
    <location>
        <begin position="50"/>
        <end position="139"/>
    </location>
</feature>
<feature type="signal peptide" evidence="1">
    <location>
        <begin position="1"/>
        <end position="49"/>
    </location>
</feature>
<dbReference type="AlphaFoldDB" id="A0AA94RGC5"/>
<name>A0AA94RGC5_9MYCO</name>
<comment type="caution">
    <text evidence="3">The sequence shown here is derived from an EMBL/GenBank/DDBJ whole genome shotgun (WGS) entry which is preliminary data.</text>
</comment>